<sequence length="73" mass="8198">MGGGDSSPSGDPFARLPVYYIKKCTLMWEIYASARMSRLDWSDTTVSSKTDVKRRLRCVSEVTGRPIPDFPNP</sequence>
<evidence type="ECO:0000313" key="1">
    <source>
        <dbReference type="EMBL" id="SOQ57525.1"/>
    </source>
</evidence>
<organism evidence="1">
    <name type="scientific">Spodoptera frugiperda</name>
    <name type="common">Fall armyworm</name>
    <dbReference type="NCBI Taxonomy" id="7108"/>
    <lineage>
        <taxon>Eukaryota</taxon>
        <taxon>Metazoa</taxon>
        <taxon>Ecdysozoa</taxon>
        <taxon>Arthropoda</taxon>
        <taxon>Hexapoda</taxon>
        <taxon>Insecta</taxon>
        <taxon>Pterygota</taxon>
        <taxon>Neoptera</taxon>
        <taxon>Endopterygota</taxon>
        <taxon>Lepidoptera</taxon>
        <taxon>Glossata</taxon>
        <taxon>Ditrysia</taxon>
        <taxon>Noctuoidea</taxon>
        <taxon>Noctuidae</taxon>
        <taxon>Amphipyrinae</taxon>
        <taxon>Spodoptera</taxon>
    </lineage>
</organism>
<name>A0A2H1WWS7_SPOFR</name>
<dbReference type="EMBL" id="ODYU01011647">
    <property type="protein sequence ID" value="SOQ57525.1"/>
    <property type="molecule type" value="Genomic_DNA"/>
</dbReference>
<gene>
    <name evidence="1" type="ORF">SFRICE_013955</name>
</gene>
<reference evidence="1" key="1">
    <citation type="submission" date="2016-07" db="EMBL/GenBank/DDBJ databases">
        <authorList>
            <person name="Bretaudeau A."/>
        </authorList>
    </citation>
    <scope>NUCLEOTIDE SEQUENCE</scope>
    <source>
        <strain evidence="1">Rice</strain>
        <tissue evidence="1">Whole body</tissue>
    </source>
</reference>
<proteinExistence type="predicted"/>
<protein>
    <submittedName>
        <fullName evidence="1">SFRICE_013955</fullName>
    </submittedName>
</protein>
<accession>A0A2H1WWS7</accession>
<dbReference type="AlphaFoldDB" id="A0A2H1WWS7"/>